<evidence type="ECO:0000313" key="2">
    <source>
        <dbReference type="EMBL" id="KNB72276.1"/>
    </source>
</evidence>
<organism evidence="2 3">
    <name type="scientific">Brevibacillus reuszeri</name>
    <dbReference type="NCBI Taxonomy" id="54915"/>
    <lineage>
        <taxon>Bacteria</taxon>
        <taxon>Bacillati</taxon>
        <taxon>Bacillota</taxon>
        <taxon>Bacilli</taxon>
        <taxon>Bacillales</taxon>
        <taxon>Paenibacillaceae</taxon>
        <taxon>Brevibacillus</taxon>
    </lineage>
</organism>
<dbReference type="Proteomes" id="UP000319578">
    <property type="component" value="Unassembled WGS sequence"/>
</dbReference>
<name>A0A0K9YUB8_9BACL</name>
<sequence length="92" mass="9806">MTERAPQNTIAMGIPLIPYFSDPDSDALTFTAVSDNARFTTMFFPGYANLNVNFPSDPAPNIGDTVTITVTANDGKGGIVSSKLIIKIVEPI</sequence>
<dbReference type="OrthoDB" id="9801679at2"/>
<dbReference type="Proteomes" id="UP000036834">
    <property type="component" value="Unassembled WGS sequence"/>
</dbReference>
<proteinExistence type="predicted"/>
<accession>A0A0K9YUB8</accession>
<keyword evidence="4" id="KW-1185">Reference proteome</keyword>
<evidence type="ECO:0000313" key="3">
    <source>
        <dbReference type="Proteomes" id="UP000036834"/>
    </source>
</evidence>
<reference evidence="3" key="1">
    <citation type="submission" date="2015-07" db="EMBL/GenBank/DDBJ databases">
        <title>Genome sequencing project for genomic taxonomy and phylogenomics of Bacillus-like bacteria.</title>
        <authorList>
            <person name="Liu B."/>
            <person name="Wang J."/>
            <person name="Zhu Y."/>
            <person name="Liu G."/>
            <person name="Chen Q."/>
            <person name="Chen Z."/>
            <person name="Lan J."/>
            <person name="Che J."/>
            <person name="Ge C."/>
            <person name="Shi H."/>
            <person name="Pan Z."/>
            <person name="Liu X."/>
        </authorList>
    </citation>
    <scope>NUCLEOTIDE SEQUENCE [LARGE SCALE GENOMIC DNA]</scope>
    <source>
        <strain evidence="3">DSM 9887</strain>
    </source>
</reference>
<protein>
    <recommendedName>
        <fullName evidence="5">Cadherin domain-containing protein</fullName>
    </recommendedName>
</protein>
<comment type="caution">
    <text evidence="2">The sequence shown here is derived from an EMBL/GenBank/DDBJ whole genome shotgun (WGS) entry which is preliminary data.</text>
</comment>
<dbReference type="EMBL" id="LGIQ01000007">
    <property type="protein sequence ID" value="KNB72276.1"/>
    <property type="molecule type" value="Genomic_DNA"/>
</dbReference>
<evidence type="ECO:0000313" key="4">
    <source>
        <dbReference type="Proteomes" id="UP000319578"/>
    </source>
</evidence>
<dbReference type="AlphaFoldDB" id="A0A0K9YUB8"/>
<reference evidence="2" key="2">
    <citation type="submission" date="2015-07" db="EMBL/GenBank/DDBJ databases">
        <title>MeaNS - Measles Nucleotide Surveillance Program.</title>
        <authorList>
            <person name="Tran T."/>
            <person name="Druce J."/>
        </authorList>
    </citation>
    <scope>NUCLEOTIDE SEQUENCE</scope>
    <source>
        <strain evidence="2">DSM 9887</strain>
    </source>
</reference>
<gene>
    <name evidence="2" type="ORF">ADS79_10255</name>
    <name evidence="1" type="ORF">BRE01_68030</name>
</gene>
<dbReference type="PATRIC" id="fig|54915.3.peg.977"/>
<evidence type="ECO:0008006" key="5">
    <source>
        <dbReference type="Google" id="ProtNLM"/>
    </source>
</evidence>
<dbReference type="STRING" id="54915.ADS79_10255"/>
<reference evidence="1 4" key="3">
    <citation type="submission" date="2019-06" db="EMBL/GenBank/DDBJ databases">
        <title>Whole genome shotgun sequence of Brevibacillus reuszeri NBRC 15719.</title>
        <authorList>
            <person name="Hosoyama A."/>
            <person name="Uohara A."/>
            <person name="Ohji S."/>
            <person name="Ichikawa N."/>
        </authorList>
    </citation>
    <scope>NUCLEOTIDE SEQUENCE [LARGE SCALE GENOMIC DNA]</scope>
    <source>
        <strain evidence="1 4">NBRC 15719</strain>
    </source>
</reference>
<dbReference type="EMBL" id="BJON01000045">
    <property type="protein sequence ID" value="GED73101.1"/>
    <property type="molecule type" value="Genomic_DNA"/>
</dbReference>
<dbReference type="Pfam" id="PF17963">
    <property type="entry name" value="Big_9"/>
    <property type="match status" value="1"/>
</dbReference>
<evidence type="ECO:0000313" key="1">
    <source>
        <dbReference type="EMBL" id="GED73101.1"/>
    </source>
</evidence>